<evidence type="ECO:0000313" key="1">
    <source>
        <dbReference type="EMBL" id="KAH3797425.1"/>
    </source>
</evidence>
<reference evidence="1" key="1">
    <citation type="journal article" date="2019" name="bioRxiv">
        <title>The Genome of the Zebra Mussel, Dreissena polymorpha: A Resource for Invasive Species Research.</title>
        <authorList>
            <person name="McCartney M.A."/>
            <person name="Auch B."/>
            <person name="Kono T."/>
            <person name="Mallez S."/>
            <person name="Zhang Y."/>
            <person name="Obille A."/>
            <person name="Becker A."/>
            <person name="Abrahante J.E."/>
            <person name="Garbe J."/>
            <person name="Badalamenti J.P."/>
            <person name="Herman A."/>
            <person name="Mangelson H."/>
            <person name="Liachko I."/>
            <person name="Sullivan S."/>
            <person name="Sone E.D."/>
            <person name="Koren S."/>
            <person name="Silverstein K.A.T."/>
            <person name="Beckman K.B."/>
            <person name="Gohl D.M."/>
        </authorList>
    </citation>
    <scope>NUCLEOTIDE SEQUENCE</scope>
    <source>
        <strain evidence="1">Duluth1</strain>
        <tissue evidence="1">Whole animal</tissue>
    </source>
</reference>
<proteinExistence type="predicted"/>
<dbReference type="Proteomes" id="UP000828390">
    <property type="component" value="Unassembled WGS sequence"/>
</dbReference>
<protein>
    <submittedName>
        <fullName evidence="1">Uncharacterized protein</fullName>
    </submittedName>
</protein>
<accession>A0A9D4FET0</accession>
<name>A0A9D4FET0_DREPO</name>
<dbReference type="AlphaFoldDB" id="A0A9D4FET0"/>
<comment type="caution">
    <text evidence="1">The sequence shown here is derived from an EMBL/GenBank/DDBJ whole genome shotgun (WGS) entry which is preliminary data.</text>
</comment>
<sequence>MNGLVFLPATSGKMVDEGATFRTAAISGPEQLVGDLVDPLAVSRCVGKCLEGLGVLPIGI</sequence>
<dbReference type="EMBL" id="JAIWYP010000007">
    <property type="protein sequence ID" value="KAH3797425.1"/>
    <property type="molecule type" value="Genomic_DNA"/>
</dbReference>
<keyword evidence="2" id="KW-1185">Reference proteome</keyword>
<gene>
    <name evidence="1" type="ORF">DPMN_151006</name>
</gene>
<organism evidence="1 2">
    <name type="scientific">Dreissena polymorpha</name>
    <name type="common">Zebra mussel</name>
    <name type="synonym">Mytilus polymorpha</name>
    <dbReference type="NCBI Taxonomy" id="45954"/>
    <lineage>
        <taxon>Eukaryota</taxon>
        <taxon>Metazoa</taxon>
        <taxon>Spiralia</taxon>
        <taxon>Lophotrochozoa</taxon>
        <taxon>Mollusca</taxon>
        <taxon>Bivalvia</taxon>
        <taxon>Autobranchia</taxon>
        <taxon>Heteroconchia</taxon>
        <taxon>Euheterodonta</taxon>
        <taxon>Imparidentia</taxon>
        <taxon>Neoheterodontei</taxon>
        <taxon>Myida</taxon>
        <taxon>Dreissenoidea</taxon>
        <taxon>Dreissenidae</taxon>
        <taxon>Dreissena</taxon>
    </lineage>
</organism>
<reference evidence="1" key="2">
    <citation type="submission" date="2020-11" db="EMBL/GenBank/DDBJ databases">
        <authorList>
            <person name="McCartney M.A."/>
            <person name="Auch B."/>
            <person name="Kono T."/>
            <person name="Mallez S."/>
            <person name="Becker A."/>
            <person name="Gohl D.M."/>
            <person name="Silverstein K.A.T."/>
            <person name="Koren S."/>
            <person name="Bechman K.B."/>
            <person name="Herman A."/>
            <person name="Abrahante J.E."/>
            <person name="Garbe J."/>
        </authorList>
    </citation>
    <scope>NUCLEOTIDE SEQUENCE</scope>
    <source>
        <strain evidence="1">Duluth1</strain>
        <tissue evidence="1">Whole animal</tissue>
    </source>
</reference>
<evidence type="ECO:0000313" key="2">
    <source>
        <dbReference type="Proteomes" id="UP000828390"/>
    </source>
</evidence>